<evidence type="ECO:0000256" key="1">
    <source>
        <dbReference type="SAM" id="Phobius"/>
    </source>
</evidence>
<sequence>MQSVYLDTAIATVFVVLLFSILTYSIQEWLAAVRQLRGKMLEKAIFEAFNDSLNKSFGVLIYEHPNIDLLKRNQDSLPAYMPSANFATALIDLISRESTTVSYVVNAETKLLEERVAGFSNIPYDNFKAGVETLKHSDLKVLLQSFLLSTNTYTDLQNTIEIWFNQYMDRVSGWYRKKTSYTVGVIAALLVLVFNFDAIFLVKRIYNDSNLRGTLVADATNAVNHPDEINAVLGKSVEKQISVNDAVWQAKIKLADSTHQGNPDTLRALNAAWLAERNKIADSARVATQKQIKSEIETINGLNLPIGWKVDDKGIDFASTFRTKGRPVWSILVGWVLAGILISFGAPFWFNLLIKLVPLRKAGVKPAAESSKK</sequence>
<dbReference type="OrthoDB" id="6286374at2"/>
<feature type="transmembrane region" description="Helical" evidence="1">
    <location>
        <begin position="180"/>
        <end position="202"/>
    </location>
</feature>
<reference evidence="2 3" key="1">
    <citation type="journal article" date="2017" name="Int. J. Syst. Evol. Microbiol.">
        <title>Mucilaginibacterpsychrotolerans sp. nov., isolated from peatlands.</title>
        <authorList>
            <person name="Deng Y."/>
            <person name="Shen L."/>
            <person name="Xu B."/>
            <person name="Liu Y."/>
            <person name="Gu Z."/>
            <person name="Liu H."/>
            <person name="Zhou Y."/>
        </authorList>
    </citation>
    <scope>NUCLEOTIDE SEQUENCE [LARGE SCALE GENOMIC DNA]</scope>
    <source>
        <strain evidence="2 3">NH7-4</strain>
    </source>
</reference>
<comment type="caution">
    <text evidence="2">The sequence shown here is derived from an EMBL/GenBank/DDBJ whole genome shotgun (WGS) entry which is preliminary data.</text>
</comment>
<evidence type="ECO:0000313" key="3">
    <source>
        <dbReference type="Proteomes" id="UP000297540"/>
    </source>
</evidence>
<feature type="transmembrane region" description="Helical" evidence="1">
    <location>
        <begin position="12"/>
        <end position="33"/>
    </location>
</feature>
<evidence type="ECO:0008006" key="4">
    <source>
        <dbReference type="Google" id="ProtNLM"/>
    </source>
</evidence>
<dbReference type="RefSeq" id="WP_133230089.1">
    <property type="nucleotide sequence ID" value="NZ_SOZE01000007.1"/>
</dbReference>
<protein>
    <recommendedName>
        <fullName evidence="4">DUF4239 domain-containing protein</fullName>
    </recommendedName>
</protein>
<evidence type="ECO:0000313" key="2">
    <source>
        <dbReference type="EMBL" id="TFF38314.1"/>
    </source>
</evidence>
<keyword evidence="1" id="KW-0812">Transmembrane</keyword>
<dbReference type="EMBL" id="SOZE01000007">
    <property type="protein sequence ID" value="TFF38314.1"/>
    <property type="molecule type" value="Genomic_DNA"/>
</dbReference>
<accession>A0A4Y8SIQ9</accession>
<dbReference type="AlphaFoldDB" id="A0A4Y8SIQ9"/>
<name>A0A4Y8SIQ9_9SPHI</name>
<feature type="transmembrane region" description="Helical" evidence="1">
    <location>
        <begin position="328"/>
        <end position="350"/>
    </location>
</feature>
<gene>
    <name evidence="2" type="ORF">E2R66_09785</name>
</gene>
<dbReference type="Proteomes" id="UP000297540">
    <property type="component" value="Unassembled WGS sequence"/>
</dbReference>
<keyword evidence="1" id="KW-1133">Transmembrane helix</keyword>
<proteinExistence type="predicted"/>
<keyword evidence="1" id="KW-0472">Membrane</keyword>
<keyword evidence="3" id="KW-1185">Reference proteome</keyword>
<organism evidence="2 3">
    <name type="scientific">Mucilaginibacter psychrotolerans</name>
    <dbReference type="NCBI Taxonomy" id="1524096"/>
    <lineage>
        <taxon>Bacteria</taxon>
        <taxon>Pseudomonadati</taxon>
        <taxon>Bacteroidota</taxon>
        <taxon>Sphingobacteriia</taxon>
        <taxon>Sphingobacteriales</taxon>
        <taxon>Sphingobacteriaceae</taxon>
        <taxon>Mucilaginibacter</taxon>
    </lineage>
</organism>